<dbReference type="EMBL" id="LDQV01000043">
    <property type="protein sequence ID" value="KTR25238.1"/>
    <property type="molecule type" value="Genomic_DNA"/>
</dbReference>
<organism evidence="1 2">
    <name type="scientific">Exiguobacterium indicum</name>
    <dbReference type="NCBI Taxonomy" id="296995"/>
    <lineage>
        <taxon>Bacteria</taxon>
        <taxon>Bacillati</taxon>
        <taxon>Bacillota</taxon>
        <taxon>Bacilli</taxon>
        <taxon>Bacillales</taxon>
        <taxon>Bacillales Family XII. Incertae Sedis</taxon>
        <taxon>Exiguobacterium</taxon>
    </lineage>
</organism>
<dbReference type="AlphaFoldDB" id="A0AAW3M7T7"/>
<protein>
    <submittedName>
        <fullName evidence="1">Uncharacterized protein</fullName>
    </submittedName>
</protein>
<dbReference type="Proteomes" id="UP000072605">
    <property type="component" value="Unassembled WGS sequence"/>
</dbReference>
<proteinExistence type="predicted"/>
<sequence>MSSNEKNQIKFIEYMENILKNGLLGKDVNYVLNNKPSSIIYGGVIFPNSVFKGENEIEIDNKMDPDVRFNSISKNVSMGMEFLVNKSLPLSFKLSGEFSFFIRVKPTFQEQMNSLQYLDINIKESEKIETKEYHKSKGLSLVEKYKKITFVFKDLTATFKNNNLIIEENDYLRVLEEFNSLIQIVRKDLELFKV</sequence>
<reference evidence="1 2" key="1">
    <citation type="journal article" date="2016" name="Front. Microbiol.">
        <title>Genomic Resource of Rice Seed Associated Bacteria.</title>
        <authorList>
            <person name="Midha S."/>
            <person name="Bansal K."/>
            <person name="Sharma S."/>
            <person name="Kumar N."/>
            <person name="Patil P.P."/>
            <person name="Chaudhry V."/>
            <person name="Patil P.B."/>
        </authorList>
    </citation>
    <scope>NUCLEOTIDE SEQUENCE [LARGE SCALE GENOMIC DNA]</scope>
    <source>
        <strain evidence="1 2">RSA11</strain>
    </source>
</reference>
<feature type="non-terminal residue" evidence="1">
    <location>
        <position position="194"/>
    </location>
</feature>
<evidence type="ECO:0000313" key="2">
    <source>
        <dbReference type="Proteomes" id="UP000072605"/>
    </source>
</evidence>
<accession>A0AAW3M7T7</accession>
<evidence type="ECO:0000313" key="1">
    <source>
        <dbReference type="EMBL" id="KTR25238.1"/>
    </source>
</evidence>
<gene>
    <name evidence="1" type="ORF">RSA11_15855</name>
</gene>
<comment type="caution">
    <text evidence="1">The sequence shown here is derived from an EMBL/GenBank/DDBJ whole genome shotgun (WGS) entry which is preliminary data.</text>
</comment>
<name>A0AAW3M7T7_9BACL</name>